<proteinExistence type="predicted"/>
<accession>A0A8D8NMA9</accession>
<dbReference type="AlphaFoldDB" id="A0A8D8NMA9"/>
<sequence length="99" mass="11919">MEGSEREQFVFRQGSIIYWLFVMQRYAPQSNREKLRAEKCRRLISILEFQLDTGRVLCLCAKTTNLIQFINAIYIKRECIRETAEIWPKFHNSRIKQCD</sequence>
<dbReference type="EMBL" id="HBUE01283905">
    <property type="protein sequence ID" value="CAG6570429.1"/>
    <property type="molecule type" value="Transcribed_RNA"/>
</dbReference>
<organism evidence="1">
    <name type="scientific">Culex pipiens</name>
    <name type="common">House mosquito</name>
    <dbReference type="NCBI Taxonomy" id="7175"/>
    <lineage>
        <taxon>Eukaryota</taxon>
        <taxon>Metazoa</taxon>
        <taxon>Ecdysozoa</taxon>
        <taxon>Arthropoda</taxon>
        <taxon>Hexapoda</taxon>
        <taxon>Insecta</taxon>
        <taxon>Pterygota</taxon>
        <taxon>Neoptera</taxon>
        <taxon>Endopterygota</taxon>
        <taxon>Diptera</taxon>
        <taxon>Nematocera</taxon>
        <taxon>Culicoidea</taxon>
        <taxon>Culicidae</taxon>
        <taxon>Culicinae</taxon>
        <taxon>Culicini</taxon>
        <taxon>Culex</taxon>
        <taxon>Culex</taxon>
    </lineage>
</organism>
<name>A0A8D8NMA9_CULPI</name>
<evidence type="ECO:0000313" key="1">
    <source>
        <dbReference type="EMBL" id="CAG6570429.1"/>
    </source>
</evidence>
<reference evidence="1" key="1">
    <citation type="submission" date="2021-05" db="EMBL/GenBank/DDBJ databases">
        <authorList>
            <person name="Alioto T."/>
            <person name="Alioto T."/>
            <person name="Gomez Garrido J."/>
        </authorList>
    </citation>
    <scope>NUCLEOTIDE SEQUENCE</scope>
</reference>
<dbReference type="EMBL" id="HBUE01178337">
    <property type="protein sequence ID" value="CAG6518881.1"/>
    <property type="molecule type" value="Transcribed_RNA"/>
</dbReference>
<protein>
    <submittedName>
        <fullName evidence="1">(northern house mosquito) hypothetical protein</fullName>
    </submittedName>
</protein>